<keyword evidence="2" id="KW-0805">Transcription regulation</keyword>
<evidence type="ECO:0000259" key="7">
    <source>
        <dbReference type="PROSITE" id="PS50066"/>
    </source>
</evidence>
<dbReference type="AlphaFoldDB" id="A0A072UIK6"/>
<evidence type="ECO:0000256" key="2">
    <source>
        <dbReference type="ARBA" id="ARBA00023015"/>
    </source>
</evidence>
<dbReference type="Gene3D" id="3.40.1810.10">
    <property type="entry name" value="Transcription factor, MADS-box"/>
    <property type="match status" value="1"/>
</dbReference>
<gene>
    <name evidence="8" type="ordered locus">MTR_4g045977</name>
    <name evidence="9" type="ORF">MtrunA17_Chr4g0022641</name>
</gene>
<feature type="domain" description="MADS-box" evidence="7">
    <location>
        <begin position="1"/>
        <end position="52"/>
    </location>
</feature>
<dbReference type="CDD" id="cd00120">
    <property type="entry name" value="MADS"/>
    <property type="match status" value="1"/>
</dbReference>
<dbReference type="PROSITE" id="PS50066">
    <property type="entry name" value="MADS_BOX_2"/>
    <property type="match status" value="1"/>
</dbReference>
<keyword evidence="4" id="KW-0804">Transcription</keyword>
<organism evidence="8 11">
    <name type="scientific">Medicago truncatula</name>
    <name type="common">Barrel medic</name>
    <name type="synonym">Medicago tribuloides</name>
    <dbReference type="NCBI Taxonomy" id="3880"/>
    <lineage>
        <taxon>Eukaryota</taxon>
        <taxon>Viridiplantae</taxon>
        <taxon>Streptophyta</taxon>
        <taxon>Embryophyta</taxon>
        <taxon>Tracheophyta</taxon>
        <taxon>Spermatophyta</taxon>
        <taxon>Magnoliopsida</taxon>
        <taxon>eudicotyledons</taxon>
        <taxon>Gunneridae</taxon>
        <taxon>Pentapetalae</taxon>
        <taxon>rosids</taxon>
        <taxon>fabids</taxon>
        <taxon>Fabales</taxon>
        <taxon>Fabaceae</taxon>
        <taxon>Papilionoideae</taxon>
        <taxon>50 kb inversion clade</taxon>
        <taxon>NPAAA clade</taxon>
        <taxon>Hologalegina</taxon>
        <taxon>IRL clade</taxon>
        <taxon>Trifolieae</taxon>
        <taxon>Medicago</taxon>
    </lineage>
</organism>
<dbReference type="GO" id="GO:0006357">
    <property type="term" value="P:regulation of transcription by RNA polymerase II"/>
    <property type="evidence" value="ECO:0000318"/>
    <property type="project" value="GO_Central"/>
</dbReference>
<evidence type="ECO:0000313" key="8">
    <source>
        <dbReference type="EMBL" id="KEH29599.1"/>
    </source>
</evidence>
<keyword evidence="5" id="KW-0539">Nucleus</keyword>
<dbReference type="InterPro" id="IPR002100">
    <property type="entry name" value="TF_MADSbox"/>
</dbReference>
<dbReference type="GO" id="GO:0046983">
    <property type="term" value="F:protein dimerization activity"/>
    <property type="evidence" value="ECO:0007669"/>
    <property type="project" value="InterPro"/>
</dbReference>
<evidence type="ECO:0000313" key="9">
    <source>
        <dbReference type="EMBL" id="RHN60175.1"/>
    </source>
</evidence>
<dbReference type="Proteomes" id="UP000265566">
    <property type="component" value="Chromosome 4"/>
</dbReference>
<evidence type="ECO:0000313" key="12">
    <source>
        <dbReference type="Proteomes" id="UP000265566"/>
    </source>
</evidence>
<dbReference type="SMART" id="SM00432">
    <property type="entry name" value="MADS"/>
    <property type="match status" value="1"/>
</dbReference>
<keyword evidence="3" id="KW-0238">DNA-binding</keyword>
<name>A0A072UIK6_MEDTR</name>
<dbReference type="EMBL" id="CM001220">
    <property type="protein sequence ID" value="KEH29599.1"/>
    <property type="molecule type" value="Genomic_DNA"/>
</dbReference>
<dbReference type="GO" id="GO:0000981">
    <property type="term" value="F:DNA-binding transcription factor activity, RNA polymerase II-specific"/>
    <property type="evidence" value="ECO:0000318"/>
    <property type="project" value="GO_Central"/>
</dbReference>
<evidence type="ECO:0000256" key="6">
    <source>
        <dbReference type="SAM" id="MobiDB-lite"/>
    </source>
</evidence>
<dbReference type="GO" id="GO:0005634">
    <property type="term" value="C:nucleus"/>
    <property type="evidence" value="ECO:0007669"/>
    <property type="project" value="UniProtKB-SubCell"/>
</dbReference>
<dbReference type="STRING" id="3880.A0A072UIK6"/>
<reference evidence="10" key="3">
    <citation type="submission" date="2015-04" db="UniProtKB">
        <authorList>
            <consortium name="EnsemblPlants"/>
        </authorList>
    </citation>
    <scope>IDENTIFICATION</scope>
    <source>
        <strain evidence="10">cv. Jemalong A17</strain>
    </source>
</reference>
<comment type="subcellular location">
    <subcellularLocation>
        <location evidence="1">Nucleus</location>
    </subcellularLocation>
</comment>
<evidence type="ECO:0000256" key="1">
    <source>
        <dbReference type="ARBA" id="ARBA00004123"/>
    </source>
</evidence>
<protein>
    <submittedName>
        <fullName evidence="8">MADS-SRF-like domain protein</fullName>
    </submittedName>
    <submittedName>
        <fullName evidence="9">Putative transcription factor MADS-type1 family</fullName>
    </submittedName>
</protein>
<dbReference type="SUPFAM" id="SSF55455">
    <property type="entry name" value="SRF-like"/>
    <property type="match status" value="1"/>
</dbReference>
<dbReference type="EMBL" id="PSQE01000004">
    <property type="protein sequence ID" value="RHN60175.1"/>
    <property type="molecule type" value="Genomic_DNA"/>
</dbReference>
<sequence length="394" mass="44877">MGRKKIPMKYIQNVKSRKTAFKERKNGLARKLSKFVSKTGARACLIVYDEDGNNVGPMTWPENPNIVNSMLQEYEHKKIEEAPEIFDVHKYFEFRKKNVEAKITKVRKDTLKEKYPTWHQDFQNMEANQLRDFIATVNDKIQACDHKISMLKNNALMQNMVQESVVSSHSRQVNVMHSNSIPQMQQHVNGTNEMVDLTNHVDLPHNSSTNQLHDISEMIDFTNLGDLHPSSSTKQLSQLDDSDDWLNQLDGGVLNQVSQPHQFFWKDLSFSSQSEKGDASYLINLHPSSSTQQLSQPNEFAGWLNDGVLNWANQPDQFAWKDLSFSSQSEDGNVSYLGDFPPSSSTKQLSQPDDWLNQLDDGVGQFASKDLSFPSQSEEGNANLDDSIRSKVNF</sequence>
<dbReference type="GO" id="GO:0000978">
    <property type="term" value="F:RNA polymerase II cis-regulatory region sequence-specific DNA binding"/>
    <property type="evidence" value="ECO:0000318"/>
    <property type="project" value="GO_Central"/>
</dbReference>
<dbReference type="Proteomes" id="UP000002051">
    <property type="component" value="Chromosome 4"/>
</dbReference>
<keyword evidence="11" id="KW-1185">Reference proteome</keyword>
<feature type="region of interest" description="Disordered" evidence="6">
    <location>
        <begin position="367"/>
        <end position="394"/>
    </location>
</feature>
<evidence type="ECO:0000256" key="5">
    <source>
        <dbReference type="ARBA" id="ARBA00023242"/>
    </source>
</evidence>
<dbReference type="EnsemblPlants" id="KEH29599">
    <property type="protein sequence ID" value="KEH29599"/>
    <property type="gene ID" value="MTR_4g045977"/>
</dbReference>
<evidence type="ECO:0000256" key="4">
    <source>
        <dbReference type="ARBA" id="ARBA00023163"/>
    </source>
</evidence>
<dbReference type="HOGENOM" id="CLU_058907_0_0_1"/>
<accession>A0A072UIK6</accession>
<reference evidence="12" key="4">
    <citation type="journal article" date="2018" name="Nat. Plants">
        <title>Whole-genome landscape of Medicago truncatula symbiotic genes.</title>
        <authorList>
            <person name="Pecrix Y."/>
            <person name="Staton S.E."/>
            <person name="Sallet E."/>
            <person name="Lelandais-Briere C."/>
            <person name="Moreau S."/>
            <person name="Carrere S."/>
            <person name="Blein T."/>
            <person name="Jardinaud M.F."/>
            <person name="Latrasse D."/>
            <person name="Zouine M."/>
            <person name="Zahm M."/>
            <person name="Kreplak J."/>
            <person name="Mayjonade B."/>
            <person name="Satge C."/>
            <person name="Perez M."/>
            <person name="Cauet S."/>
            <person name="Marande W."/>
            <person name="Chantry-Darmon C."/>
            <person name="Lopez-Roques C."/>
            <person name="Bouchez O."/>
            <person name="Berard A."/>
            <person name="Debelle F."/>
            <person name="Munos S."/>
            <person name="Bendahmane A."/>
            <person name="Berges H."/>
            <person name="Niebel A."/>
            <person name="Buitink J."/>
            <person name="Frugier F."/>
            <person name="Benhamed M."/>
            <person name="Crespi M."/>
            <person name="Gouzy J."/>
            <person name="Gamas P."/>
        </authorList>
    </citation>
    <scope>NUCLEOTIDE SEQUENCE [LARGE SCALE GENOMIC DNA]</scope>
    <source>
        <strain evidence="12">cv. Jemalong A17</strain>
    </source>
</reference>
<reference evidence="8 11" key="2">
    <citation type="journal article" date="2014" name="BMC Genomics">
        <title>An improved genome release (version Mt4.0) for the model legume Medicago truncatula.</title>
        <authorList>
            <person name="Tang H."/>
            <person name="Krishnakumar V."/>
            <person name="Bidwell S."/>
            <person name="Rosen B."/>
            <person name="Chan A."/>
            <person name="Zhou S."/>
            <person name="Gentzbittel L."/>
            <person name="Childs K.L."/>
            <person name="Yandell M."/>
            <person name="Gundlach H."/>
            <person name="Mayer K.F."/>
            <person name="Schwartz D.C."/>
            <person name="Town C.D."/>
        </authorList>
    </citation>
    <scope>GENOME REANNOTATION</scope>
    <source>
        <strain evidence="8">A17</strain>
        <strain evidence="10 11">cv. Jemalong A17</strain>
    </source>
</reference>
<proteinExistence type="predicted"/>
<dbReference type="Pfam" id="PF00319">
    <property type="entry name" value="SRF-TF"/>
    <property type="match status" value="1"/>
</dbReference>
<dbReference type="InterPro" id="IPR036879">
    <property type="entry name" value="TF_MADSbox_sf"/>
</dbReference>
<reference evidence="9" key="5">
    <citation type="journal article" date="2018" name="Nat. Plants">
        <title>Whole-genome landscape of Medicago truncatula symbiotic genes.</title>
        <authorList>
            <person name="Pecrix Y."/>
            <person name="Gamas P."/>
            <person name="Carrere S."/>
        </authorList>
    </citation>
    <scope>NUCLEOTIDE SEQUENCE</scope>
    <source>
        <tissue evidence="9">Leaves</tissue>
    </source>
</reference>
<evidence type="ECO:0000313" key="10">
    <source>
        <dbReference type="EnsemblPlants" id="KEH29599"/>
    </source>
</evidence>
<reference evidence="8 11" key="1">
    <citation type="journal article" date="2011" name="Nature">
        <title>The Medicago genome provides insight into the evolution of rhizobial symbioses.</title>
        <authorList>
            <person name="Young N.D."/>
            <person name="Debelle F."/>
            <person name="Oldroyd G.E."/>
            <person name="Geurts R."/>
            <person name="Cannon S.B."/>
            <person name="Udvardi M.K."/>
            <person name="Benedito V.A."/>
            <person name="Mayer K.F."/>
            <person name="Gouzy J."/>
            <person name="Schoof H."/>
            <person name="Van de Peer Y."/>
            <person name="Proost S."/>
            <person name="Cook D.R."/>
            <person name="Meyers B.C."/>
            <person name="Spannagl M."/>
            <person name="Cheung F."/>
            <person name="De Mita S."/>
            <person name="Krishnakumar V."/>
            <person name="Gundlach H."/>
            <person name="Zhou S."/>
            <person name="Mudge J."/>
            <person name="Bharti A.K."/>
            <person name="Murray J.D."/>
            <person name="Naoumkina M.A."/>
            <person name="Rosen B."/>
            <person name="Silverstein K.A."/>
            <person name="Tang H."/>
            <person name="Rombauts S."/>
            <person name="Zhao P.X."/>
            <person name="Zhou P."/>
            <person name="Barbe V."/>
            <person name="Bardou P."/>
            <person name="Bechner M."/>
            <person name="Bellec A."/>
            <person name="Berger A."/>
            <person name="Berges H."/>
            <person name="Bidwell S."/>
            <person name="Bisseling T."/>
            <person name="Choisne N."/>
            <person name="Couloux A."/>
            <person name="Denny R."/>
            <person name="Deshpande S."/>
            <person name="Dai X."/>
            <person name="Doyle J.J."/>
            <person name="Dudez A.M."/>
            <person name="Farmer A.D."/>
            <person name="Fouteau S."/>
            <person name="Franken C."/>
            <person name="Gibelin C."/>
            <person name="Gish J."/>
            <person name="Goldstein S."/>
            <person name="Gonzalez A.J."/>
            <person name="Green P.J."/>
            <person name="Hallab A."/>
            <person name="Hartog M."/>
            <person name="Hua A."/>
            <person name="Humphray S.J."/>
            <person name="Jeong D.H."/>
            <person name="Jing Y."/>
            <person name="Jocker A."/>
            <person name="Kenton S.M."/>
            <person name="Kim D.J."/>
            <person name="Klee K."/>
            <person name="Lai H."/>
            <person name="Lang C."/>
            <person name="Lin S."/>
            <person name="Macmil S.L."/>
            <person name="Magdelenat G."/>
            <person name="Matthews L."/>
            <person name="McCorrison J."/>
            <person name="Monaghan E.L."/>
            <person name="Mun J.H."/>
            <person name="Najar F.Z."/>
            <person name="Nicholson C."/>
            <person name="Noirot C."/>
            <person name="O'Bleness M."/>
            <person name="Paule C.R."/>
            <person name="Poulain J."/>
            <person name="Prion F."/>
            <person name="Qin B."/>
            <person name="Qu C."/>
            <person name="Retzel E.F."/>
            <person name="Riddle C."/>
            <person name="Sallet E."/>
            <person name="Samain S."/>
            <person name="Samson N."/>
            <person name="Sanders I."/>
            <person name="Saurat O."/>
            <person name="Scarpelli C."/>
            <person name="Schiex T."/>
            <person name="Segurens B."/>
            <person name="Severin A.J."/>
            <person name="Sherrier D.J."/>
            <person name="Shi R."/>
            <person name="Sims S."/>
            <person name="Singer S.R."/>
            <person name="Sinharoy S."/>
            <person name="Sterck L."/>
            <person name="Viollet A."/>
            <person name="Wang B.B."/>
            <person name="Wang K."/>
            <person name="Wang M."/>
            <person name="Wang X."/>
            <person name="Warfsmann J."/>
            <person name="Weissenbach J."/>
            <person name="White D.D."/>
            <person name="White J.D."/>
            <person name="Wiley G.B."/>
            <person name="Wincker P."/>
            <person name="Xing Y."/>
            <person name="Yang L."/>
            <person name="Yao Z."/>
            <person name="Ying F."/>
            <person name="Zhai J."/>
            <person name="Zhou L."/>
            <person name="Zuber A."/>
            <person name="Denarie J."/>
            <person name="Dixon R.A."/>
            <person name="May G.D."/>
            <person name="Schwartz D.C."/>
            <person name="Rogers J."/>
            <person name="Quetier F."/>
            <person name="Town C.D."/>
            <person name="Roe B.A."/>
        </authorList>
    </citation>
    <scope>NUCLEOTIDE SEQUENCE [LARGE SCALE GENOMIC DNA]</scope>
    <source>
        <strain evidence="8">A17</strain>
        <strain evidence="10 11">cv. Jemalong A17</strain>
    </source>
</reference>
<evidence type="ECO:0000313" key="11">
    <source>
        <dbReference type="Proteomes" id="UP000002051"/>
    </source>
</evidence>
<evidence type="ECO:0000256" key="3">
    <source>
        <dbReference type="ARBA" id="ARBA00023125"/>
    </source>
</evidence>
<dbReference type="Gramene" id="rna22420">
    <property type="protein sequence ID" value="RHN60175.1"/>
    <property type="gene ID" value="gene22420"/>
</dbReference>